<dbReference type="InterPro" id="IPR003604">
    <property type="entry name" value="Matrin/U1-like-C_Znf_C2H2"/>
</dbReference>
<dbReference type="InterPro" id="IPR006561">
    <property type="entry name" value="DZF_dom"/>
</dbReference>
<dbReference type="Gene3D" id="1.10.1410.40">
    <property type="match status" value="1"/>
</dbReference>
<dbReference type="InterPro" id="IPR043519">
    <property type="entry name" value="NT_sf"/>
</dbReference>
<evidence type="ECO:0000313" key="2">
    <source>
        <dbReference type="EnsemblMetazoa" id="RPRC008981-PA"/>
    </source>
</evidence>
<dbReference type="Pfam" id="PF20965">
    <property type="entry name" value="DZF_C"/>
    <property type="match status" value="1"/>
</dbReference>
<evidence type="ECO:0000313" key="3">
    <source>
        <dbReference type="Proteomes" id="UP000015103"/>
    </source>
</evidence>
<organism evidence="2 3">
    <name type="scientific">Rhodnius prolixus</name>
    <name type="common">Triatomid bug</name>
    <dbReference type="NCBI Taxonomy" id="13249"/>
    <lineage>
        <taxon>Eukaryota</taxon>
        <taxon>Metazoa</taxon>
        <taxon>Ecdysozoa</taxon>
        <taxon>Arthropoda</taxon>
        <taxon>Hexapoda</taxon>
        <taxon>Insecta</taxon>
        <taxon>Pterygota</taxon>
        <taxon>Neoptera</taxon>
        <taxon>Paraneoptera</taxon>
        <taxon>Hemiptera</taxon>
        <taxon>Heteroptera</taxon>
        <taxon>Panheteroptera</taxon>
        <taxon>Cimicomorpha</taxon>
        <taxon>Reduviidae</taxon>
        <taxon>Triatominae</taxon>
        <taxon>Rhodnius</taxon>
    </lineage>
</organism>
<dbReference type="GO" id="GO:0003725">
    <property type="term" value="F:double-stranded RNA binding"/>
    <property type="evidence" value="ECO:0007669"/>
    <property type="project" value="TreeGrafter"/>
</dbReference>
<dbReference type="eggNOG" id="KOG3792">
    <property type="taxonomic scope" value="Eukaryota"/>
</dbReference>
<dbReference type="InterPro" id="IPR049401">
    <property type="entry name" value="DZF_dom_N"/>
</dbReference>
<dbReference type="GO" id="GO:0008270">
    <property type="term" value="F:zinc ion binding"/>
    <property type="evidence" value="ECO:0007669"/>
    <property type="project" value="InterPro"/>
</dbReference>
<dbReference type="EnsemblMetazoa" id="RPRC008981-RA">
    <property type="protein sequence ID" value="RPRC008981-PA"/>
    <property type="gene ID" value="RPRC008981"/>
</dbReference>
<dbReference type="GO" id="GO:0003727">
    <property type="term" value="F:single-stranded RNA binding"/>
    <property type="evidence" value="ECO:0007669"/>
    <property type="project" value="TreeGrafter"/>
</dbReference>
<reference evidence="2" key="1">
    <citation type="submission" date="2015-05" db="UniProtKB">
        <authorList>
            <consortium name="EnsemblMetazoa"/>
        </authorList>
    </citation>
    <scope>IDENTIFICATION</scope>
</reference>
<name>T1HY61_RHOPR</name>
<feature type="domain" description="DZF" evidence="1">
    <location>
        <begin position="477"/>
        <end position="845"/>
    </location>
</feature>
<dbReference type="VEuPathDB" id="VectorBase:RPRC008981"/>
<proteinExistence type="predicted"/>
<dbReference type="FunFam" id="1.10.1410.40:FF:000001">
    <property type="entry name" value="interleukin enhancer-binding factor 3 isoform X1"/>
    <property type="match status" value="1"/>
</dbReference>
<dbReference type="SMART" id="SM00451">
    <property type="entry name" value="ZnF_U1"/>
    <property type="match status" value="3"/>
</dbReference>
<sequence length="845" mass="96638">MTEQNNVIKPNMVTEQSNSSKQYEIVESQTMSMQGEILKQSNIPKQCNIPGEPNMNTQSDVPEQRNISKQCDIADQQNLREHHEFLELQKMPKQFEIPAGPTASSESASILTEKHQFNAEPSDVLSGNEVVGEEYIEKVKKPPASMDTQNPVEKKVNIERQKDCELNANLGKSFEGKYSISKSSEVVEDEEHISDSDLLKEEDRLLRNKTEYKVNFLVTERIQVGREFIEMLEKPKGRNGRFRCNLCNCCFGECDIEAHCKGKYHRMNYNSHIERSGGSEKNLEENDTTQSEPFYIDDSSFWEKEEKKKKHDFEPTISDQNSTEEDPKDESILNQENAVKCKVCQLFYPKHYSYKKHIIGSKHLEKLEDLGKFYGIQLCNLEVETGSLEDLPSVGEEFLTETVPKRGAIRVYFFCKLCESVVGEKNRDKHLSGWRHRLYYKENADRKLLAQLMNEKGMTWNEFVNEQIMSSEQSKKDTFSGTQLTEILVEPSCFADSILIEKDNSIKLKEDEKQSIEKEVSICELALKTVSLKTSICEGESKNFAKTGNIPESSQTSQSERIGGELSKYGSNFTVKAIVRVGLFAKNLLLATENTVTLVVLCEQIPTKLLLNNFYTHFLEEMKAVAQIEKRTITLAINDSTIVVHSKSNSEIVVNIVFTTPDLPKKIQSLDDEGIEYSNKPTYSLVEVRRMRWFKVILANRRSCVTILRVLRAMCQDNTAWSSLSCWVLELLVHNAIYKIEYTEVASVMRKVLEAMSAGIILPNMYDLYDPCEKYPTDASSYLTIQQRVDITSLAQNFLRCMAFGLTDKMIQPIVMYETDQAENTKRKLEDNTLPEVPKRIKASA</sequence>
<dbReference type="STRING" id="13249.T1HY61"/>
<accession>T1HY61</accession>
<dbReference type="SMART" id="SM00572">
    <property type="entry name" value="DZF"/>
    <property type="match status" value="1"/>
</dbReference>
<dbReference type="Pfam" id="PF07528">
    <property type="entry name" value="DZF_N"/>
    <property type="match status" value="1"/>
</dbReference>
<dbReference type="InParanoid" id="T1HY61"/>
<dbReference type="PANTHER" id="PTHR45762">
    <property type="entry name" value="ZINC FINGER RNA-BINDING PROTEIN"/>
    <property type="match status" value="1"/>
</dbReference>
<evidence type="ECO:0000259" key="1">
    <source>
        <dbReference type="PROSITE" id="PS51703"/>
    </source>
</evidence>
<dbReference type="PANTHER" id="PTHR45762:SF3">
    <property type="entry name" value="ZINC-FINGER PROTEIN AT 72D, ISOFORM B"/>
    <property type="match status" value="1"/>
</dbReference>
<dbReference type="Gene3D" id="3.30.460.10">
    <property type="entry name" value="Beta Polymerase, domain 2"/>
    <property type="match status" value="1"/>
</dbReference>
<dbReference type="GO" id="GO:0071011">
    <property type="term" value="C:precatalytic spliceosome"/>
    <property type="evidence" value="ECO:0007669"/>
    <property type="project" value="TreeGrafter"/>
</dbReference>
<dbReference type="InterPro" id="IPR049402">
    <property type="entry name" value="DZF_dom_C"/>
</dbReference>
<dbReference type="EMBL" id="ACPB03017390">
    <property type="status" value="NOT_ANNOTATED_CDS"/>
    <property type="molecule type" value="Genomic_DNA"/>
</dbReference>
<protein>
    <submittedName>
        <fullName evidence="2">DZF domain-containing protein</fullName>
    </submittedName>
</protein>
<dbReference type="HOGENOM" id="CLU_337182_0_0_1"/>
<dbReference type="PROSITE" id="PS51703">
    <property type="entry name" value="DZF"/>
    <property type="match status" value="1"/>
</dbReference>
<dbReference type="AlphaFoldDB" id="T1HY61"/>
<dbReference type="Proteomes" id="UP000015103">
    <property type="component" value="Unassembled WGS sequence"/>
</dbReference>
<keyword evidence="3" id="KW-1185">Reference proteome</keyword>